<proteinExistence type="predicted"/>
<dbReference type="SUPFAM" id="SSF51395">
    <property type="entry name" value="FMN-linked oxidoreductases"/>
    <property type="match status" value="1"/>
</dbReference>
<feature type="non-terminal residue" evidence="6">
    <location>
        <position position="1"/>
    </location>
</feature>
<protein>
    <submittedName>
        <fullName evidence="6">Alpha-hydroxy-acid oxidizing protein</fullName>
    </submittedName>
</protein>
<dbReference type="EMBL" id="JAAGYI010000721">
    <property type="protein sequence ID" value="NEM89681.1"/>
    <property type="molecule type" value="Genomic_DNA"/>
</dbReference>
<keyword evidence="4" id="KW-0560">Oxidoreductase</keyword>
<feature type="domain" description="FMN hydroxy acid dehydrogenase" evidence="5">
    <location>
        <begin position="1"/>
        <end position="104"/>
    </location>
</feature>
<evidence type="ECO:0000313" key="7">
    <source>
        <dbReference type="Proteomes" id="UP000469708"/>
    </source>
</evidence>
<dbReference type="Gene3D" id="3.20.20.70">
    <property type="entry name" value="Aldolase class I"/>
    <property type="match status" value="1"/>
</dbReference>
<dbReference type="Pfam" id="PF01070">
    <property type="entry name" value="FMN_dh"/>
    <property type="match status" value="1"/>
</dbReference>
<organism evidence="6 7">
    <name type="scientific">Escherichia coli</name>
    <dbReference type="NCBI Taxonomy" id="562"/>
    <lineage>
        <taxon>Bacteria</taxon>
        <taxon>Pseudomonadati</taxon>
        <taxon>Pseudomonadota</taxon>
        <taxon>Gammaproteobacteria</taxon>
        <taxon>Enterobacterales</taxon>
        <taxon>Enterobacteriaceae</taxon>
        <taxon>Escherichia</taxon>
    </lineage>
</organism>
<dbReference type="InterPro" id="IPR037396">
    <property type="entry name" value="FMN_HAD"/>
</dbReference>
<gene>
    <name evidence="6" type="ORF">G3V95_30575</name>
</gene>
<dbReference type="PROSITE" id="PS51349">
    <property type="entry name" value="FMN_HYDROXY_ACID_DH_2"/>
    <property type="match status" value="1"/>
</dbReference>
<dbReference type="PANTHER" id="PTHR10578:SF107">
    <property type="entry name" value="2-HYDROXYACID OXIDASE 1"/>
    <property type="match status" value="1"/>
</dbReference>
<keyword evidence="2" id="KW-0285">Flavoprotein</keyword>
<dbReference type="Proteomes" id="UP000469708">
    <property type="component" value="Unassembled WGS sequence"/>
</dbReference>
<comment type="caution">
    <text evidence="6">The sequence shown here is derived from an EMBL/GenBank/DDBJ whole genome shotgun (WGS) entry which is preliminary data.</text>
</comment>
<evidence type="ECO:0000313" key="6">
    <source>
        <dbReference type="EMBL" id="NEM89681.1"/>
    </source>
</evidence>
<accession>A0A8T6Q113</accession>
<name>A0A8T6Q113_ECOLX</name>
<dbReference type="AlphaFoldDB" id="A0A8T6Q113"/>
<dbReference type="GO" id="GO:0009060">
    <property type="term" value="P:aerobic respiration"/>
    <property type="evidence" value="ECO:0007669"/>
    <property type="project" value="TreeGrafter"/>
</dbReference>
<evidence type="ECO:0000256" key="4">
    <source>
        <dbReference type="ARBA" id="ARBA00023002"/>
    </source>
</evidence>
<dbReference type="PANTHER" id="PTHR10578">
    <property type="entry name" value="S -2-HYDROXY-ACID OXIDASE-RELATED"/>
    <property type="match status" value="1"/>
</dbReference>
<evidence type="ECO:0000256" key="3">
    <source>
        <dbReference type="ARBA" id="ARBA00022643"/>
    </source>
</evidence>
<dbReference type="GO" id="GO:0004459">
    <property type="term" value="F:L-lactate dehydrogenase (NAD+) activity"/>
    <property type="evidence" value="ECO:0007669"/>
    <property type="project" value="TreeGrafter"/>
</dbReference>
<evidence type="ECO:0000256" key="2">
    <source>
        <dbReference type="ARBA" id="ARBA00022630"/>
    </source>
</evidence>
<keyword evidence="3" id="KW-0288">FMN</keyword>
<comment type="cofactor">
    <cofactor evidence="1">
        <name>FMN</name>
        <dbReference type="ChEBI" id="CHEBI:58210"/>
    </cofactor>
</comment>
<reference evidence="6 7" key="1">
    <citation type="submission" date="2020-02" db="EMBL/GenBank/DDBJ databases">
        <authorList>
            <person name="Subbiah M."/>
            <person name="Call D."/>
        </authorList>
    </citation>
    <scope>NUCLEOTIDE SEQUENCE [LARGE SCALE GENOMIC DNA]</scope>
    <source>
        <strain evidence="6 7">8375wC2</strain>
    </source>
</reference>
<dbReference type="GO" id="GO:0005886">
    <property type="term" value="C:plasma membrane"/>
    <property type="evidence" value="ECO:0007669"/>
    <property type="project" value="TreeGrafter"/>
</dbReference>
<dbReference type="InterPro" id="IPR013785">
    <property type="entry name" value="Aldolase_TIM"/>
</dbReference>
<sequence>GRQLDGSVSPMEVLQEIRQCCGPDAVILIDSGFRRGTDVVKALALGANGVLIGRPVLYGVAAFGEAGAKQALNIILQEMDRTLAQLGCTSIAQLGPHLLRFQPAMAGF</sequence>
<evidence type="ECO:0000256" key="1">
    <source>
        <dbReference type="ARBA" id="ARBA00001917"/>
    </source>
</evidence>
<dbReference type="InterPro" id="IPR000262">
    <property type="entry name" value="FMN-dep_DH"/>
</dbReference>
<evidence type="ECO:0000259" key="5">
    <source>
        <dbReference type="PROSITE" id="PS51349"/>
    </source>
</evidence>